<dbReference type="Gene3D" id="3.90.660.10">
    <property type="match status" value="1"/>
</dbReference>
<dbReference type="VEuPathDB" id="FungiDB:P175DRAFT_0519398"/>
<reference evidence="3 4" key="1">
    <citation type="submission" date="2015-02" db="EMBL/GenBank/DDBJ databases">
        <title>Draft Genome Sequences of Two Closely-Related Aflatoxigenic Aspergillus Species Obtained from the Cote d'Ivoire.</title>
        <authorList>
            <person name="Moore G.G."/>
            <person name="Beltz S.B."/>
            <person name="Mack B.M."/>
        </authorList>
    </citation>
    <scope>NUCLEOTIDE SEQUENCE [LARGE SCALE GENOMIC DNA]</scope>
    <source>
        <strain evidence="3 4">SRRC1432</strain>
    </source>
</reference>
<dbReference type="GO" id="GO:0016491">
    <property type="term" value="F:oxidoreductase activity"/>
    <property type="evidence" value="ECO:0007669"/>
    <property type="project" value="InterPro"/>
</dbReference>
<evidence type="ECO:0000313" key="4">
    <source>
        <dbReference type="Proteomes" id="UP000034947"/>
    </source>
</evidence>
<feature type="domain" description="Amine oxidase" evidence="2">
    <location>
        <begin position="207"/>
        <end position="304"/>
    </location>
</feature>
<accession>A0A0F8WWI3</accession>
<proteinExistence type="predicted"/>
<keyword evidence="1" id="KW-0812">Transmembrane</keyword>
<dbReference type="Gene3D" id="3.50.50.60">
    <property type="entry name" value="FAD/NAD(P)-binding domain"/>
    <property type="match status" value="2"/>
</dbReference>
<dbReference type="InterPro" id="IPR002937">
    <property type="entry name" value="Amino_oxidase"/>
</dbReference>
<gene>
    <name evidence="3" type="ORF">AOCH_006106</name>
</gene>
<dbReference type="Pfam" id="PF13450">
    <property type="entry name" value="NAD_binding_8"/>
    <property type="match status" value="1"/>
</dbReference>
<dbReference type="Gene3D" id="3.40.50.150">
    <property type="entry name" value="Vaccinia Virus protein VP39"/>
    <property type="match status" value="1"/>
</dbReference>
<dbReference type="Pfam" id="PF01593">
    <property type="entry name" value="Amino_oxidase"/>
    <property type="match status" value="1"/>
</dbReference>
<dbReference type="OrthoDB" id="5977668at2759"/>
<sequence>MQTKRRDVAVVGTGMAGLVTAYLLHNDSQQRFRVRLMDQGTQVSLAAESVRVPKSRAWVDIPMRAFAGGFYQNLVRMYDYLGVCYQSQPFLFHFSCLSGTVPNTAPPEPSLSHASNFHGIPPIPHKDIVPWLLQVLYVLFCYVWFTVCCFFVQPLQTPEDESLDDYLRRIRLPRAYVTSYLLPMISSVCTCSHHELLRFPASDILTYKLRTHRQPHFVVSGGVRKAQDALLRGIDVHLGTQITKVTSTVDGVLLTSRTLEKGTESTERFDLIVLAVSPDIAAQIFEPSRDTLQHVPTTTVCTVAHTDFGNILTRRYNTKSSINSAPTSQDIFLRSTETITEAVHSQSFPILVTTNPVTPIDPAKILRSASFTRVLRSPRSRRLLKELFWETDPAVSSPTRAWRNGDGGVYLADFPSACAALLNEVLITASLLDSTASPLAHPPPTRHFHLLLDVGIGCGDQSIHLLNLRRIQPDNGSENPFLFSSYVGLTLVPTQAELATRRITQHRRLASSSQPTDARADIFCADAASPSSWGREIHSALSRTQSQSHPEQEGEEEEEEKWLLALDTLYHFRPSRTPLLRYACSTLHASFMAFDLVLADSVSFWEILLLRLVCWVSGTPWANFLTRDEYEALLVRVGYESSQIVMRDISADVFSGIAAFLKSREAEMNLYGMSIGKFKAARVVFDWWARKGIVRGVIVVARR</sequence>
<comment type="caution">
    <text evidence="3">The sequence shown here is derived from an EMBL/GenBank/DDBJ whole genome shotgun (WGS) entry which is preliminary data.</text>
</comment>
<feature type="transmembrane region" description="Helical" evidence="1">
    <location>
        <begin position="131"/>
        <end position="152"/>
    </location>
</feature>
<dbReference type="PANTHER" id="PTHR42923">
    <property type="entry name" value="PROTOPORPHYRINOGEN OXIDASE"/>
    <property type="match status" value="1"/>
</dbReference>
<keyword evidence="4" id="KW-1185">Reference proteome</keyword>
<evidence type="ECO:0000256" key="1">
    <source>
        <dbReference type="SAM" id="Phobius"/>
    </source>
</evidence>
<dbReference type="InterPro" id="IPR036188">
    <property type="entry name" value="FAD/NAD-bd_sf"/>
</dbReference>
<dbReference type="Proteomes" id="UP000034947">
    <property type="component" value="Unassembled WGS sequence"/>
</dbReference>
<evidence type="ECO:0000313" key="3">
    <source>
        <dbReference type="EMBL" id="KKK21890.1"/>
    </source>
</evidence>
<organism evidence="3 4">
    <name type="scientific">Aspergillus ochraceoroseus</name>
    <dbReference type="NCBI Taxonomy" id="138278"/>
    <lineage>
        <taxon>Eukaryota</taxon>
        <taxon>Fungi</taxon>
        <taxon>Dikarya</taxon>
        <taxon>Ascomycota</taxon>
        <taxon>Pezizomycotina</taxon>
        <taxon>Eurotiomycetes</taxon>
        <taxon>Eurotiomycetidae</taxon>
        <taxon>Eurotiales</taxon>
        <taxon>Aspergillaceae</taxon>
        <taxon>Aspergillus</taxon>
        <taxon>Aspergillus subgen. Nidulantes</taxon>
    </lineage>
</organism>
<name>A0A0F8WWI3_9EURO</name>
<protein>
    <recommendedName>
        <fullName evidence="2">Amine oxidase domain-containing protein</fullName>
    </recommendedName>
</protein>
<dbReference type="InterPro" id="IPR050464">
    <property type="entry name" value="Zeta_carotene_desat/Oxidored"/>
</dbReference>
<dbReference type="EMBL" id="JYKN01001070">
    <property type="protein sequence ID" value="KKK21890.1"/>
    <property type="molecule type" value="Genomic_DNA"/>
</dbReference>
<dbReference type="InterPro" id="IPR029063">
    <property type="entry name" value="SAM-dependent_MTases_sf"/>
</dbReference>
<dbReference type="AlphaFoldDB" id="A0A0F8WWI3"/>
<keyword evidence="1" id="KW-1133">Transmembrane helix</keyword>
<keyword evidence="1" id="KW-0472">Membrane</keyword>
<evidence type="ECO:0000259" key="2">
    <source>
        <dbReference type="Pfam" id="PF01593"/>
    </source>
</evidence>
<dbReference type="SUPFAM" id="SSF51905">
    <property type="entry name" value="FAD/NAD(P)-binding domain"/>
    <property type="match status" value="1"/>
</dbReference>
<dbReference type="PANTHER" id="PTHR42923:SF42">
    <property type="entry name" value="AMINE OXIDASE DOMAIN-CONTAINING PROTEIN"/>
    <property type="match status" value="1"/>
</dbReference>